<dbReference type="GO" id="GO:0110001">
    <property type="term" value="C:toxin-antitoxin complex"/>
    <property type="evidence" value="ECO:0007669"/>
    <property type="project" value="InterPro"/>
</dbReference>
<protein>
    <submittedName>
        <fullName evidence="6">DUF86 domain-containing protein</fullName>
    </submittedName>
</protein>
<dbReference type="AlphaFoldDB" id="A0A512DD20"/>
<dbReference type="GO" id="GO:0000166">
    <property type="term" value="F:nucleotide binding"/>
    <property type="evidence" value="ECO:0007669"/>
    <property type="project" value="UniProtKB-KW"/>
</dbReference>
<organism evidence="6 7">
    <name type="scientific">Cellulomonas aerilata</name>
    <dbReference type="NCBI Taxonomy" id="515326"/>
    <lineage>
        <taxon>Bacteria</taxon>
        <taxon>Bacillati</taxon>
        <taxon>Actinomycetota</taxon>
        <taxon>Actinomycetes</taxon>
        <taxon>Micrococcales</taxon>
        <taxon>Cellulomonadaceae</taxon>
        <taxon>Cellulomonas</taxon>
    </lineage>
</organism>
<evidence type="ECO:0000313" key="6">
    <source>
        <dbReference type="EMBL" id="GEO34369.1"/>
    </source>
</evidence>
<dbReference type="InterPro" id="IPR051813">
    <property type="entry name" value="HepT_RNase_toxin"/>
</dbReference>
<evidence type="ECO:0000256" key="1">
    <source>
        <dbReference type="ARBA" id="ARBA00022553"/>
    </source>
</evidence>
<dbReference type="PANTHER" id="PTHR34139:SF1">
    <property type="entry name" value="RNASE MJ1380-RELATED"/>
    <property type="match status" value="1"/>
</dbReference>
<dbReference type="PANTHER" id="PTHR34139">
    <property type="entry name" value="UPF0331 PROTEIN MJ0127"/>
    <property type="match status" value="1"/>
</dbReference>
<keyword evidence="5" id="KW-0378">Hydrolase</keyword>
<evidence type="ECO:0000256" key="2">
    <source>
        <dbReference type="ARBA" id="ARBA00022649"/>
    </source>
</evidence>
<evidence type="ECO:0000256" key="4">
    <source>
        <dbReference type="ARBA" id="ARBA00022741"/>
    </source>
</evidence>
<comment type="caution">
    <text evidence="6">The sequence shown here is derived from an EMBL/GenBank/DDBJ whole genome shotgun (WGS) entry which is preliminary data.</text>
</comment>
<evidence type="ECO:0000256" key="3">
    <source>
        <dbReference type="ARBA" id="ARBA00022722"/>
    </source>
</evidence>
<evidence type="ECO:0000313" key="7">
    <source>
        <dbReference type="Proteomes" id="UP000321181"/>
    </source>
</evidence>
<keyword evidence="1" id="KW-0597">Phosphoprotein</keyword>
<dbReference type="RefSeq" id="WP_146903728.1">
    <property type="nucleotide sequence ID" value="NZ_BAAARM010000003.1"/>
</dbReference>
<keyword evidence="2" id="KW-1277">Toxin-antitoxin system</keyword>
<dbReference type="OrthoDB" id="159782at2"/>
<gene>
    <name evidence="6" type="ORF">CAE01nite_20940</name>
</gene>
<dbReference type="GO" id="GO:0004540">
    <property type="term" value="F:RNA nuclease activity"/>
    <property type="evidence" value="ECO:0007669"/>
    <property type="project" value="InterPro"/>
</dbReference>
<proteinExistence type="predicted"/>
<keyword evidence="3" id="KW-0540">Nuclease</keyword>
<keyword evidence="7" id="KW-1185">Reference proteome</keyword>
<dbReference type="InterPro" id="IPR008201">
    <property type="entry name" value="HepT-like"/>
</dbReference>
<evidence type="ECO:0000256" key="5">
    <source>
        <dbReference type="ARBA" id="ARBA00022801"/>
    </source>
</evidence>
<reference evidence="6 7" key="1">
    <citation type="submission" date="2019-07" db="EMBL/GenBank/DDBJ databases">
        <title>Whole genome shotgun sequence of Cellulomonas aerilata NBRC 106308.</title>
        <authorList>
            <person name="Hosoyama A."/>
            <person name="Uohara A."/>
            <person name="Ohji S."/>
            <person name="Ichikawa N."/>
        </authorList>
    </citation>
    <scope>NUCLEOTIDE SEQUENCE [LARGE SCALE GENOMIC DNA]</scope>
    <source>
        <strain evidence="6 7">NBRC 106308</strain>
    </source>
</reference>
<dbReference type="EMBL" id="BJYY01000013">
    <property type="protein sequence ID" value="GEO34369.1"/>
    <property type="molecule type" value="Genomic_DNA"/>
</dbReference>
<keyword evidence="4" id="KW-0547">Nucleotide-binding</keyword>
<name>A0A512DD20_9CELL</name>
<sequence>MSRTSAQRLQDILAAIGAIDRADAVGQRHPHDADLPDVVLAAVQFHVFTIGEAVKALPRDLTGSRPDVPWSDVARMRDLIGHHYYRLDAQIVRATITEPIDRLRVACEALLREGTDQPAQPT</sequence>
<dbReference type="Proteomes" id="UP000321181">
    <property type="component" value="Unassembled WGS sequence"/>
</dbReference>
<accession>A0A512DD20</accession>
<dbReference type="Pfam" id="PF01934">
    <property type="entry name" value="HepT-like"/>
    <property type="match status" value="1"/>
</dbReference>
<dbReference type="GO" id="GO:0016787">
    <property type="term" value="F:hydrolase activity"/>
    <property type="evidence" value="ECO:0007669"/>
    <property type="project" value="UniProtKB-KW"/>
</dbReference>